<dbReference type="InterPro" id="IPR042094">
    <property type="entry name" value="T2SS_GspF_sf"/>
</dbReference>
<feature type="transmembrane region" description="Helical" evidence="11">
    <location>
        <begin position="192"/>
        <end position="213"/>
    </location>
</feature>
<dbReference type="Pfam" id="PF00482">
    <property type="entry name" value="T2SSF"/>
    <property type="match status" value="2"/>
</dbReference>
<dbReference type="EMBL" id="JBHULX010000027">
    <property type="protein sequence ID" value="MFD2591827.1"/>
    <property type="molecule type" value="Genomic_DNA"/>
</dbReference>
<evidence type="ECO:0000259" key="12">
    <source>
        <dbReference type="Pfam" id="PF00482"/>
    </source>
</evidence>
<accession>A0ABW5N8E9</accession>
<evidence type="ECO:0000256" key="1">
    <source>
        <dbReference type="ARBA" id="ARBA00002684"/>
    </source>
</evidence>
<name>A0ABW5N8E9_9FLAO</name>
<dbReference type="InterPro" id="IPR001992">
    <property type="entry name" value="T2SS_GspF/T4SS_PilC_CS"/>
</dbReference>
<comment type="subcellular location">
    <subcellularLocation>
        <location evidence="2 10">Cell membrane</location>
        <topology evidence="2 10">Multi-pass membrane protein</topology>
    </subcellularLocation>
</comment>
<evidence type="ECO:0000256" key="3">
    <source>
        <dbReference type="ARBA" id="ARBA00005745"/>
    </source>
</evidence>
<evidence type="ECO:0000256" key="8">
    <source>
        <dbReference type="ARBA" id="ARBA00023136"/>
    </source>
</evidence>
<comment type="similarity">
    <text evidence="3 10">Belongs to the GSP F family.</text>
</comment>
<evidence type="ECO:0000256" key="11">
    <source>
        <dbReference type="SAM" id="Phobius"/>
    </source>
</evidence>
<dbReference type="PRINTS" id="PR00812">
    <property type="entry name" value="BCTERIALGSPF"/>
</dbReference>
<proteinExistence type="inferred from homology"/>
<evidence type="ECO:0000256" key="5">
    <source>
        <dbReference type="ARBA" id="ARBA00022475"/>
    </source>
</evidence>
<gene>
    <name evidence="13" type="ORF">ACFSTE_13400</name>
</gene>
<keyword evidence="8 11" id="KW-0472">Membrane</keyword>
<dbReference type="Gene3D" id="1.20.81.30">
    <property type="entry name" value="Type II secretion system (T2SS), domain F"/>
    <property type="match status" value="2"/>
</dbReference>
<dbReference type="PANTHER" id="PTHR30012">
    <property type="entry name" value="GENERAL SECRETION PATHWAY PROTEIN"/>
    <property type="match status" value="1"/>
</dbReference>
<dbReference type="RefSeq" id="WP_378258458.1">
    <property type="nucleotide sequence ID" value="NZ_JBHSJV010000001.1"/>
</dbReference>
<keyword evidence="14" id="KW-1185">Reference proteome</keyword>
<reference evidence="14" key="1">
    <citation type="journal article" date="2019" name="Int. J. Syst. Evol. Microbiol.">
        <title>The Global Catalogue of Microorganisms (GCM) 10K type strain sequencing project: providing services to taxonomists for standard genome sequencing and annotation.</title>
        <authorList>
            <consortium name="The Broad Institute Genomics Platform"/>
            <consortium name="The Broad Institute Genome Sequencing Center for Infectious Disease"/>
            <person name="Wu L."/>
            <person name="Ma J."/>
        </authorList>
    </citation>
    <scope>NUCLEOTIDE SEQUENCE [LARGE SCALE GENOMIC DNA]</scope>
    <source>
        <strain evidence="14">KCTC 42423</strain>
    </source>
</reference>
<evidence type="ECO:0000256" key="2">
    <source>
        <dbReference type="ARBA" id="ARBA00004651"/>
    </source>
</evidence>
<keyword evidence="4 10" id="KW-0813">Transport</keyword>
<comment type="caution">
    <text evidence="13">The sequence shown here is derived from an EMBL/GenBank/DDBJ whole genome shotgun (WGS) entry which is preliminary data.</text>
</comment>
<evidence type="ECO:0000256" key="10">
    <source>
        <dbReference type="RuleBase" id="RU003923"/>
    </source>
</evidence>
<evidence type="ECO:0000256" key="6">
    <source>
        <dbReference type="ARBA" id="ARBA00022692"/>
    </source>
</evidence>
<feature type="transmembrane region" description="Helical" evidence="11">
    <location>
        <begin position="138"/>
        <end position="160"/>
    </location>
</feature>
<evidence type="ECO:0000313" key="13">
    <source>
        <dbReference type="EMBL" id="MFD2591827.1"/>
    </source>
</evidence>
<organism evidence="13 14">
    <name type="scientific">Aquimarina hainanensis</name>
    <dbReference type="NCBI Taxonomy" id="1578017"/>
    <lineage>
        <taxon>Bacteria</taxon>
        <taxon>Pseudomonadati</taxon>
        <taxon>Bacteroidota</taxon>
        <taxon>Flavobacteriia</taxon>
        <taxon>Flavobacteriales</taxon>
        <taxon>Flavobacteriaceae</taxon>
        <taxon>Aquimarina</taxon>
    </lineage>
</organism>
<sequence length="378" mass="43241">MEVDLSTLSGKNKTKGQDRIGKGFLHQEIGLTKKFGAKEKEKLYKDLATLLGAGVDFKTALDILANQQKKEFIRDLILGIKNKIIKGKNFYEALEETNRFSPYEYYSIKIGEETKKLDAVLMELHKYFKRQLKLKKQIIAVITYPSFVLLLTVGVLYFMLSYVVPMFGSVFQQFDGELPALTKKIMLLSEKFPLILGIGIVVLLTVVLLIRLYKKHPTYRRYQAQVLLKIPFFGRLIKMVYLARYCQFLDLLLTARTPLTDSLEMVKKVIGFYPIETSIDTIRTDVIRGTSFAAAMKKHRIYEYKLTSMVAVAEEINQLDTMFARLADEYDEEVEHKTKMIGVILEPIIIIVIGLIVGVIMVAMYAPMFDLSKIIRGG</sequence>
<feature type="domain" description="Type II secretion system protein GspF" evidence="12">
    <location>
        <begin position="45"/>
        <end position="165"/>
    </location>
</feature>
<comment type="function">
    <text evidence="1">Component of the type II secretion system inner membrane complex required for the energy-dependent secretion of extracellular factors such as proteases and toxins from the periplasm.</text>
</comment>
<evidence type="ECO:0000256" key="9">
    <source>
        <dbReference type="ARBA" id="ARBA00030750"/>
    </source>
</evidence>
<protein>
    <recommendedName>
        <fullName evidence="9">General secretion pathway protein F</fullName>
    </recommendedName>
</protein>
<dbReference type="PROSITE" id="PS00874">
    <property type="entry name" value="T2SP_F"/>
    <property type="match status" value="1"/>
</dbReference>
<evidence type="ECO:0000256" key="7">
    <source>
        <dbReference type="ARBA" id="ARBA00022989"/>
    </source>
</evidence>
<dbReference type="InterPro" id="IPR018076">
    <property type="entry name" value="T2SS_GspF_dom"/>
</dbReference>
<evidence type="ECO:0000256" key="4">
    <source>
        <dbReference type="ARBA" id="ARBA00022448"/>
    </source>
</evidence>
<feature type="domain" description="Type II secretion system protein GspF" evidence="12">
    <location>
        <begin position="248"/>
        <end position="367"/>
    </location>
</feature>
<dbReference type="PANTHER" id="PTHR30012:SF0">
    <property type="entry name" value="TYPE II SECRETION SYSTEM PROTEIN F-RELATED"/>
    <property type="match status" value="1"/>
</dbReference>
<evidence type="ECO:0000313" key="14">
    <source>
        <dbReference type="Proteomes" id="UP001597459"/>
    </source>
</evidence>
<feature type="transmembrane region" description="Helical" evidence="11">
    <location>
        <begin position="343"/>
        <end position="366"/>
    </location>
</feature>
<dbReference type="Proteomes" id="UP001597459">
    <property type="component" value="Unassembled WGS sequence"/>
</dbReference>
<dbReference type="InterPro" id="IPR003004">
    <property type="entry name" value="GspF/PilC"/>
</dbReference>
<keyword evidence="7 11" id="KW-1133">Transmembrane helix</keyword>
<keyword evidence="5" id="KW-1003">Cell membrane</keyword>
<keyword evidence="6 10" id="KW-0812">Transmembrane</keyword>